<feature type="region of interest" description="Disordered" evidence="1">
    <location>
        <begin position="119"/>
        <end position="176"/>
    </location>
</feature>
<keyword evidence="3" id="KW-1185">Reference proteome</keyword>
<sequence>MPLRRKLAENKRSSKRLTTNIASDAQWCIDRGTSISFKAYIERFEPLDQRAAEQRYESICKKYLNDKVLADYKIWTKSVPYVRYWMQRNENIRLNKLTQGSDELIDTVNEQRMVALQKRAAAGNSNSVEPKDDLSASASEERATASSSSSVEPKDDSPMPTSDKHRNHADNTPPLAHYEEQGSWFFQDNNITQLFARYRNVAQDLISKHTTLPPEDYCNKIAALVHILVLNHDQQSTVATSIFGEKLLDDLTHALRSDAMNYSIDLPDPVYLEVSKLVTALSMNKTTADEVILKIMIISATLPYGQRRLLRCLANMIQKLPATPTAKNSIKEMALWSTFYDPMISCLLADPARKVHLQWIDTIPAEGGQSRPDAVIVEKQQRLFVRSRGYGEAKAEGRSPHDISVDFIRLAVFSKDTIDVHQLDSAIGFQIHEGLPAFFNLRNIHLLLAINDVFWRLCVVSGNRAVIAYRYRPTPSNWQDFVDDHHDSSRTPSLRIDQ</sequence>
<feature type="compositionally biased region" description="Basic and acidic residues" evidence="1">
    <location>
        <begin position="129"/>
        <end position="143"/>
    </location>
</feature>
<evidence type="ECO:0000313" key="3">
    <source>
        <dbReference type="Proteomes" id="UP000242146"/>
    </source>
</evidence>
<dbReference type="OrthoDB" id="2288096at2759"/>
<protein>
    <submittedName>
        <fullName evidence="2">Uncharacterized protein</fullName>
    </submittedName>
</protein>
<reference evidence="2 3" key="1">
    <citation type="submission" date="2016-07" db="EMBL/GenBank/DDBJ databases">
        <title>Pervasive Adenine N6-methylation of Active Genes in Fungi.</title>
        <authorList>
            <consortium name="DOE Joint Genome Institute"/>
            <person name="Mondo S.J."/>
            <person name="Dannebaum R.O."/>
            <person name="Kuo R.C."/>
            <person name="Labutti K."/>
            <person name="Haridas S."/>
            <person name="Kuo A."/>
            <person name="Salamov A."/>
            <person name="Ahrendt S.R."/>
            <person name="Lipzen A."/>
            <person name="Sullivan W."/>
            <person name="Andreopoulos W.B."/>
            <person name="Clum A."/>
            <person name="Lindquist E."/>
            <person name="Daum C."/>
            <person name="Ramamoorthy G.K."/>
            <person name="Gryganskyi A."/>
            <person name="Culley D."/>
            <person name="Magnuson J.K."/>
            <person name="James T.Y."/>
            <person name="O'Malley M.A."/>
            <person name="Stajich J.E."/>
            <person name="Spatafora J.W."/>
            <person name="Visel A."/>
            <person name="Grigoriev I.V."/>
        </authorList>
    </citation>
    <scope>NUCLEOTIDE SEQUENCE [LARGE SCALE GENOMIC DNA]</scope>
    <source>
        <strain evidence="2 3">NRRL 3301</strain>
    </source>
</reference>
<dbReference type="AlphaFoldDB" id="A0A1X2G8T9"/>
<proteinExistence type="predicted"/>
<comment type="caution">
    <text evidence="2">The sequence shown here is derived from an EMBL/GenBank/DDBJ whole genome shotgun (WGS) entry which is preliminary data.</text>
</comment>
<organism evidence="2 3">
    <name type="scientific">Hesseltinella vesiculosa</name>
    <dbReference type="NCBI Taxonomy" id="101127"/>
    <lineage>
        <taxon>Eukaryota</taxon>
        <taxon>Fungi</taxon>
        <taxon>Fungi incertae sedis</taxon>
        <taxon>Mucoromycota</taxon>
        <taxon>Mucoromycotina</taxon>
        <taxon>Mucoromycetes</taxon>
        <taxon>Mucorales</taxon>
        <taxon>Cunninghamellaceae</taxon>
        <taxon>Hesseltinella</taxon>
    </lineage>
</organism>
<name>A0A1X2G8T9_9FUNG</name>
<evidence type="ECO:0000256" key="1">
    <source>
        <dbReference type="SAM" id="MobiDB-lite"/>
    </source>
</evidence>
<accession>A0A1X2G8T9</accession>
<dbReference type="Proteomes" id="UP000242146">
    <property type="component" value="Unassembled WGS sequence"/>
</dbReference>
<dbReference type="EMBL" id="MCGT01000031">
    <property type="protein sequence ID" value="ORX47983.1"/>
    <property type="molecule type" value="Genomic_DNA"/>
</dbReference>
<gene>
    <name evidence="2" type="ORF">DM01DRAFT_1385658</name>
</gene>
<evidence type="ECO:0000313" key="2">
    <source>
        <dbReference type="EMBL" id="ORX47983.1"/>
    </source>
</evidence>